<proteinExistence type="inferred from homology"/>
<dbReference type="InterPro" id="IPR045053">
    <property type="entry name" value="MAN-like"/>
</dbReference>
<name>A0A8T2SF97_CERRI</name>
<comment type="catalytic activity">
    <reaction evidence="1">
        <text>Random hydrolysis of (1-&gt;4)-beta-D-mannosidic linkages in mannans, galactomannans and glucomannans.</text>
        <dbReference type="EC" id="3.2.1.78"/>
    </reaction>
</comment>
<dbReference type="InterPro" id="IPR017853">
    <property type="entry name" value="GH"/>
</dbReference>
<dbReference type="EMBL" id="CM035426">
    <property type="protein sequence ID" value="KAH7316057.1"/>
    <property type="molecule type" value="Genomic_DNA"/>
</dbReference>
<protein>
    <recommendedName>
        <fullName evidence="3">mannan endo-1,4-beta-mannosidase</fullName>
        <ecNumber evidence="3">3.2.1.78</ecNumber>
    </recommendedName>
</protein>
<dbReference type="Pfam" id="PF26410">
    <property type="entry name" value="GH5_mannosidase"/>
    <property type="match status" value="1"/>
</dbReference>
<evidence type="ECO:0000256" key="5">
    <source>
        <dbReference type="ARBA" id="ARBA00023295"/>
    </source>
</evidence>
<keyword evidence="4" id="KW-0378">Hydrolase</keyword>
<dbReference type="OMA" id="MNLGIDT"/>
<evidence type="ECO:0000256" key="2">
    <source>
        <dbReference type="ARBA" id="ARBA00005641"/>
    </source>
</evidence>
<dbReference type="InterPro" id="IPR001547">
    <property type="entry name" value="Glyco_hydro_5"/>
</dbReference>
<dbReference type="PANTHER" id="PTHR31451">
    <property type="match status" value="1"/>
</dbReference>
<dbReference type="Gene3D" id="3.20.20.80">
    <property type="entry name" value="Glycosidases"/>
    <property type="match status" value="1"/>
</dbReference>
<feature type="domain" description="Glycoside hydrolase family 5" evidence="6">
    <location>
        <begin position="4"/>
        <end position="342"/>
    </location>
</feature>
<dbReference type="Proteomes" id="UP000825935">
    <property type="component" value="Chromosome 21"/>
</dbReference>
<evidence type="ECO:0000256" key="3">
    <source>
        <dbReference type="ARBA" id="ARBA00012706"/>
    </source>
</evidence>
<dbReference type="FunFam" id="3.20.20.80:FF:000012">
    <property type="entry name" value="Mannan endo-1,4-beta-mannosidase 6"/>
    <property type="match status" value="1"/>
</dbReference>
<organism evidence="7 8">
    <name type="scientific">Ceratopteris richardii</name>
    <name type="common">Triangle waterfern</name>
    <dbReference type="NCBI Taxonomy" id="49495"/>
    <lineage>
        <taxon>Eukaryota</taxon>
        <taxon>Viridiplantae</taxon>
        <taxon>Streptophyta</taxon>
        <taxon>Embryophyta</taxon>
        <taxon>Tracheophyta</taxon>
        <taxon>Polypodiopsida</taxon>
        <taxon>Polypodiidae</taxon>
        <taxon>Polypodiales</taxon>
        <taxon>Pteridineae</taxon>
        <taxon>Pteridaceae</taxon>
        <taxon>Parkerioideae</taxon>
        <taxon>Ceratopteris</taxon>
    </lineage>
</organism>
<evidence type="ECO:0000313" key="8">
    <source>
        <dbReference type="Proteomes" id="UP000825935"/>
    </source>
</evidence>
<evidence type="ECO:0000313" key="7">
    <source>
        <dbReference type="EMBL" id="KAH7316057.1"/>
    </source>
</evidence>
<dbReference type="OrthoDB" id="406631at2759"/>
<keyword evidence="8" id="KW-1185">Reference proteome</keyword>
<evidence type="ECO:0000259" key="6">
    <source>
        <dbReference type="Pfam" id="PF26410"/>
    </source>
</evidence>
<comment type="caution">
    <text evidence="7">The sequence shown here is derived from an EMBL/GenBank/DDBJ whole genome shotgun (WGS) entry which is preliminary data.</text>
</comment>
<keyword evidence="5" id="KW-0326">Glycosidase</keyword>
<reference evidence="7" key="1">
    <citation type="submission" date="2021-08" db="EMBL/GenBank/DDBJ databases">
        <title>WGS assembly of Ceratopteris richardii.</title>
        <authorList>
            <person name="Marchant D.B."/>
            <person name="Chen G."/>
            <person name="Jenkins J."/>
            <person name="Shu S."/>
            <person name="Leebens-Mack J."/>
            <person name="Grimwood J."/>
            <person name="Schmutz J."/>
            <person name="Soltis P."/>
            <person name="Soltis D."/>
            <person name="Chen Z.-H."/>
        </authorList>
    </citation>
    <scope>NUCLEOTIDE SEQUENCE</scope>
    <source>
        <strain evidence="7">Whitten #5841</strain>
        <tissue evidence="7">Leaf</tissue>
    </source>
</reference>
<comment type="similarity">
    <text evidence="2">Belongs to the glycosyl hydrolase 5 (cellulase A) family.</text>
</comment>
<gene>
    <name evidence="7" type="ORF">KP509_21G076800</name>
</gene>
<dbReference type="SUPFAM" id="SSF51445">
    <property type="entry name" value="(Trans)glycosidases"/>
    <property type="match status" value="1"/>
</dbReference>
<dbReference type="EC" id="3.2.1.78" evidence="3"/>
<dbReference type="GO" id="GO:0000272">
    <property type="term" value="P:polysaccharide catabolic process"/>
    <property type="evidence" value="ECO:0007669"/>
    <property type="project" value="InterPro"/>
</dbReference>
<evidence type="ECO:0000256" key="4">
    <source>
        <dbReference type="ARBA" id="ARBA00022801"/>
    </source>
</evidence>
<dbReference type="GO" id="GO:0016985">
    <property type="term" value="F:mannan endo-1,4-beta-mannosidase activity"/>
    <property type="evidence" value="ECO:0007669"/>
    <property type="project" value="UniProtKB-EC"/>
</dbReference>
<evidence type="ECO:0000256" key="1">
    <source>
        <dbReference type="ARBA" id="ARBA00001678"/>
    </source>
</evidence>
<dbReference type="AlphaFoldDB" id="A0A8T2SF97"/>
<accession>A0A8T2SF97</accession>
<sequence length="397" mass="44348">MACTFVSRRGHQFFADGGRPFYVHGFNAYFLMAISADLSSRSKVVALLDDAAVSGFNVARTWAFNDGGYQALQTSPGVYDEHVFQALDFVLNQARLSGLRLILTLVNNWDDYGGKAKYVEWAKAAGSALSSKDDFFTSRIVKEYYKNHVKAMLNRVNSITGVQYKDDPTIFAWELINEPRCPNDPSGDTLQAWIEEMASYLKSIDRNHMLGLGSEGFYGPSYPTRIMENPDEYALLLGTDFLRNHNVECIDFAGAHGYPDSWFGSDASVVQKTVFVENWLAAHIADCTSLLKKPFLFGEFGLSSKTAGFKQEHRASFFSSIYTVLYILALPKGAAAGGFVWQLFAKGMENFNDGYQIVLSEDKTVSEIIKQHSERLASLTNEESKGPICPAIRFKCW</sequence>
<dbReference type="PANTHER" id="PTHR31451:SF54">
    <property type="entry name" value="MANNAN ENDO-1,4-BETA-MANNOSIDASE 6"/>
    <property type="match status" value="1"/>
</dbReference>